<dbReference type="GO" id="GO:0032259">
    <property type="term" value="P:methylation"/>
    <property type="evidence" value="ECO:0007669"/>
    <property type="project" value="UniProtKB-KW"/>
</dbReference>
<dbReference type="Gene3D" id="3.40.50.150">
    <property type="entry name" value="Vaccinia Virus protein VP39"/>
    <property type="match status" value="1"/>
</dbReference>
<keyword evidence="2" id="KW-0489">Methyltransferase</keyword>
<keyword evidence="3" id="KW-1185">Reference proteome</keyword>
<sequence>MIKLSKRLKRIADLIDNGVSVIDVGTDHGYVPNFLCINNISKDIIATDISENSLNKSIQLTQELNNEKYIKNILSNGIVKEPRENIIIAGLGGIQIAEIIKNQIEVCQDAKKLILQPMQKTSILRRELMDNSFEIFDEDIIYEDDRFFEILLAKYTGNNVSYSDKDLYISKILVNRKNQIYYKFLLERKEILDDILNKFIANRQRALARRKELKLNLKYLEEAINAISS</sequence>
<evidence type="ECO:0000313" key="3">
    <source>
        <dbReference type="Proteomes" id="UP001549162"/>
    </source>
</evidence>
<dbReference type="Proteomes" id="UP001549162">
    <property type="component" value="Unassembled WGS sequence"/>
</dbReference>
<evidence type="ECO:0000256" key="1">
    <source>
        <dbReference type="SAM" id="Coils"/>
    </source>
</evidence>
<dbReference type="PANTHER" id="PTHR38451">
    <property type="entry name" value="TRNA (ADENINE(22)-N(1))-METHYLTRANSFERASE"/>
    <property type="match status" value="1"/>
</dbReference>
<reference evidence="2 3" key="1">
    <citation type="submission" date="2024-06" db="EMBL/GenBank/DDBJ databases">
        <title>Genomic Encyclopedia of Type Strains, Phase IV (KMG-IV): sequencing the most valuable type-strain genomes for metagenomic binning, comparative biology and taxonomic classification.</title>
        <authorList>
            <person name="Goeker M."/>
        </authorList>
    </citation>
    <scope>NUCLEOTIDE SEQUENCE [LARGE SCALE GENOMIC DNA]</scope>
    <source>
        <strain evidence="2 3">DSM 21460</strain>
    </source>
</reference>
<protein>
    <submittedName>
        <fullName evidence="2">tRNA (Adenine22-N1)-methyltransferase</fullName>
        <ecNumber evidence="2">2.1.1.217</ecNumber>
    </submittedName>
</protein>
<dbReference type="EC" id="2.1.1.217" evidence="2"/>
<proteinExistence type="predicted"/>
<dbReference type="InterPro" id="IPR006901">
    <property type="entry name" value="TrmK"/>
</dbReference>
<dbReference type="PIRSF" id="PIRSF018637">
    <property type="entry name" value="TrmK"/>
    <property type="match status" value="1"/>
</dbReference>
<dbReference type="GO" id="GO:0160105">
    <property type="term" value="F:tRNA (adenine(22)-N1)-methyltransferase activity"/>
    <property type="evidence" value="ECO:0007669"/>
    <property type="project" value="UniProtKB-EC"/>
</dbReference>
<comment type="caution">
    <text evidence="2">The sequence shown here is derived from an EMBL/GenBank/DDBJ whole genome shotgun (WGS) entry which is preliminary data.</text>
</comment>
<gene>
    <name evidence="2" type="ORF">ABID14_000930</name>
</gene>
<dbReference type="EMBL" id="JBEPMA010000004">
    <property type="protein sequence ID" value="MET3617301.1"/>
    <property type="molecule type" value="Genomic_DNA"/>
</dbReference>
<dbReference type="Pfam" id="PF12847">
    <property type="entry name" value="Methyltransf_18"/>
    <property type="match status" value="1"/>
</dbReference>
<dbReference type="PANTHER" id="PTHR38451:SF1">
    <property type="entry name" value="TRNA (ADENINE(22)-N(1))-METHYLTRANSFERASE"/>
    <property type="match status" value="1"/>
</dbReference>
<evidence type="ECO:0000313" key="2">
    <source>
        <dbReference type="EMBL" id="MET3617301.1"/>
    </source>
</evidence>
<dbReference type="RefSeq" id="WP_354367622.1">
    <property type="nucleotide sequence ID" value="NZ_JBEPMA010000004.1"/>
</dbReference>
<dbReference type="InterPro" id="IPR029063">
    <property type="entry name" value="SAM-dependent_MTases_sf"/>
</dbReference>
<feature type="coiled-coil region" evidence="1">
    <location>
        <begin position="196"/>
        <end position="223"/>
    </location>
</feature>
<keyword evidence="2" id="KW-0808">Transferase</keyword>
<name>A0ABV2J961_9FIRM</name>
<keyword evidence="1" id="KW-0175">Coiled coil</keyword>
<organism evidence="2 3">
    <name type="scientific">Peptoniphilus olsenii</name>
    <dbReference type="NCBI Taxonomy" id="411570"/>
    <lineage>
        <taxon>Bacteria</taxon>
        <taxon>Bacillati</taxon>
        <taxon>Bacillota</taxon>
        <taxon>Tissierellia</taxon>
        <taxon>Tissierellales</taxon>
        <taxon>Peptoniphilaceae</taxon>
        <taxon>Peptoniphilus</taxon>
    </lineage>
</organism>
<accession>A0ABV2J961</accession>
<dbReference type="SUPFAM" id="SSF53335">
    <property type="entry name" value="S-adenosyl-L-methionine-dependent methyltransferases"/>
    <property type="match status" value="1"/>
</dbReference>